<evidence type="ECO:0000256" key="1">
    <source>
        <dbReference type="SAM" id="MobiDB-lite"/>
    </source>
</evidence>
<protein>
    <submittedName>
        <fullName evidence="2">DUF1186 family protein</fullName>
    </submittedName>
</protein>
<dbReference type="InterPro" id="IPR011989">
    <property type="entry name" value="ARM-like"/>
</dbReference>
<accession>A0ABT2N0Z2</accession>
<dbReference type="Gene3D" id="1.25.10.10">
    <property type="entry name" value="Leucine-rich Repeat Variant"/>
    <property type="match status" value="1"/>
</dbReference>
<reference evidence="2 3" key="1">
    <citation type="journal article" date="2022" name="Front. Microbiol.">
        <title>High genomic differentiation and limited gene flow indicate recent cryptic speciation within the genus Laspinema (cyanobacteria).</title>
        <authorList>
            <person name="Stanojkovic A."/>
            <person name="Skoupy S."/>
            <person name="Skaloud P."/>
            <person name="Dvorak P."/>
        </authorList>
    </citation>
    <scope>NUCLEOTIDE SEQUENCE [LARGE SCALE GENOMIC DNA]</scope>
    <source>
        <strain evidence="2 3">D2a</strain>
    </source>
</reference>
<dbReference type="EMBL" id="JAMXFF010000063">
    <property type="protein sequence ID" value="MCT7969900.1"/>
    <property type="molecule type" value="Genomic_DNA"/>
</dbReference>
<keyword evidence="3" id="KW-1185">Reference proteome</keyword>
<evidence type="ECO:0000313" key="3">
    <source>
        <dbReference type="Proteomes" id="UP001525890"/>
    </source>
</evidence>
<sequence length="267" mass="30018">MSSPNYTPPVSQLLTYGAVYQYDFKKSPHYIEKFGLTKEHIPELIRMVGDEELHDADAESLEVWGPIHAWRSLGELRAETAIQPLISVIHKLPDHDFFIDELPHVLAQIGPAAIPALRDYLANPDYNASARSSAVDSLEVMATQHPEVRDECVSILTERFAYSDPESQILNSFIVFSLVELKAVEAASEIEAAFAGDRINKDWCDNWELVQVELGLKEPKKKLKNPDGIATLFEKISEKRSQTQITSGFGSPKTQQKSGNKKKKKRK</sequence>
<dbReference type="RefSeq" id="WP_368009339.1">
    <property type="nucleotide sequence ID" value="NZ_JAMXFF010000063.1"/>
</dbReference>
<evidence type="ECO:0000313" key="2">
    <source>
        <dbReference type="EMBL" id="MCT7969900.1"/>
    </source>
</evidence>
<proteinExistence type="predicted"/>
<name>A0ABT2N0Z2_9CYAN</name>
<dbReference type="Proteomes" id="UP001525890">
    <property type="component" value="Unassembled WGS sequence"/>
</dbReference>
<dbReference type="InterPro" id="IPR010602">
    <property type="entry name" value="DUF1186"/>
</dbReference>
<feature type="region of interest" description="Disordered" evidence="1">
    <location>
        <begin position="239"/>
        <end position="267"/>
    </location>
</feature>
<gene>
    <name evidence="2" type="ORF">NG799_26650</name>
</gene>
<comment type="caution">
    <text evidence="2">The sequence shown here is derived from an EMBL/GenBank/DDBJ whole genome shotgun (WGS) entry which is preliminary data.</text>
</comment>
<dbReference type="Pfam" id="PF06685">
    <property type="entry name" value="DUF1186"/>
    <property type="match status" value="1"/>
</dbReference>
<organism evidence="2 3">
    <name type="scientific">Laspinema palackyanum D2a</name>
    <dbReference type="NCBI Taxonomy" id="2953684"/>
    <lineage>
        <taxon>Bacteria</taxon>
        <taxon>Bacillati</taxon>
        <taxon>Cyanobacteriota</taxon>
        <taxon>Cyanophyceae</taxon>
        <taxon>Oscillatoriophycideae</taxon>
        <taxon>Oscillatoriales</taxon>
        <taxon>Laspinemataceae</taxon>
        <taxon>Laspinema</taxon>
        <taxon>Laspinema palackyanum</taxon>
    </lineage>
</organism>